<comment type="catalytic activity">
    <reaction evidence="1">
        <text>6-hydroxymethyl-7,8-dihydropterin + ATP = (7,8-dihydropterin-6-yl)methyl diphosphate + AMP + H(+)</text>
        <dbReference type="Rhea" id="RHEA:11412"/>
        <dbReference type="ChEBI" id="CHEBI:15378"/>
        <dbReference type="ChEBI" id="CHEBI:30616"/>
        <dbReference type="ChEBI" id="CHEBI:44841"/>
        <dbReference type="ChEBI" id="CHEBI:72950"/>
        <dbReference type="ChEBI" id="CHEBI:456215"/>
        <dbReference type="EC" id="2.7.6.3"/>
    </reaction>
</comment>
<dbReference type="GO" id="GO:0046654">
    <property type="term" value="P:tetrahydrofolate biosynthetic process"/>
    <property type="evidence" value="ECO:0007669"/>
    <property type="project" value="UniProtKB-UniPathway"/>
</dbReference>
<evidence type="ECO:0000256" key="2">
    <source>
        <dbReference type="ARBA" id="ARBA00005051"/>
    </source>
</evidence>
<feature type="domain" description="7,8-dihydro-6-hydroxymethylpterin-pyrophosphokinase" evidence="9">
    <location>
        <begin position="89"/>
        <end position="100"/>
    </location>
</feature>
<dbReference type="PROSITE" id="PS00794">
    <property type="entry name" value="HPPK"/>
    <property type="match status" value="1"/>
</dbReference>
<evidence type="ECO:0000313" key="11">
    <source>
        <dbReference type="Proteomes" id="UP000053557"/>
    </source>
</evidence>
<evidence type="ECO:0000256" key="8">
    <source>
        <dbReference type="ARBA" id="ARBA00022909"/>
    </source>
</evidence>
<gene>
    <name evidence="10" type="ORF">ATW55_00815</name>
</gene>
<evidence type="ECO:0000256" key="4">
    <source>
        <dbReference type="ARBA" id="ARBA00022679"/>
    </source>
</evidence>
<reference evidence="10 11" key="1">
    <citation type="submission" date="2015-12" db="EMBL/GenBank/DDBJ databases">
        <title>Draft genome sequence of Acidibacillus ferrooxidans ITV001, isolated from a chalcopyrite acid mine drainage site in Brazil.</title>
        <authorList>
            <person name="Dall'Agnol H."/>
            <person name="Nancucheo I."/>
            <person name="Johnson B."/>
            <person name="Oliveira R."/>
            <person name="Leite L."/>
            <person name="Pylro V."/>
            <person name="Nunes G.L."/>
            <person name="Tzotzos G."/>
            <person name="Fernandes G.R."/>
            <person name="Dutra J."/>
            <person name="Orellana S.C."/>
            <person name="Oliveira G."/>
        </authorList>
    </citation>
    <scope>NUCLEOTIDE SEQUENCE [LARGE SCALE GENOMIC DNA]</scope>
    <source>
        <strain evidence="11">ITV01</strain>
    </source>
</reference>
<dbReference type="GO" id="GO:0016301">
    <property type="term" value="F:kinase activity"/>
    <property type="evidence" value="ECO:0007669"/>
    <property type="project" value="UniProtKB-KW"/>
</dbReference>
<dbReference type="InterPro" id="IPR000550">
    <property type="entry name" value="Hppk"/>
</dbReference>
<dbReference type="GO" id="GO:0005524">
    <property type="term" value="F:ATP binding"/>
    <property type="evidence" value="ECO:0007669"/>
    <property type="project" value="UniProtKB-KW"/>
</dbReference>
<organism evidence="10 11">
    <name type="scientific">Ferroacidibacillus organovorans</name>
    <dbReference type="NCBI Taxonomy" id="1765683"/>
    <lineage>
        <taxon>Bacteria</taxon>
        <taxon>Bacillati</taxon>
        <taxon>Bacillota</taxon>
        <taxon>Bacilli</taxon>
        <taxon>Bacillales</taxon>
        <taxon>Alicyclobacillaceae</taxon>
        <taxon>Ferroacidibacillus</taxon>
    </lineage>
</organism>
<keyword evidence="7" id="KW-0067">ATP-binding</keyword>
<evidence type="ECO:0000256" key="3">
    <source>
        <dbReference type="ARBA" id="ARBA00013253"/>
    </source>
</evidence>
<dbReference type="Proteomes" id="UP000053557">
    <property type="component" value="Unassembled WGS sequence"/>
</dbReference>
<sequence>MHRDYMISLGSNVGQREDYLVQAVKHIAHMPKACVRAISSVYETEPMELLDQPQFLNAVVHVASPEDPYAMLRSLLEIEQAMGRIRTVRYGPRVIDLDILLCGKTVIADLPELMIPHEHMLKRAFVLVPLAELAPEMVHPLTGKTIRALCSAVASREGVRRFGSLGSWG</sequence>
<evidence type="ECO:0000256" key="1">
    <source>
        <dbReference type="ARBA" id="ARBA00000198"/>
    </source>
</evidence>
<dbReference type="OrthoDB" id="9808041at2"/>
<evidence type="ECO:0000256" key="5">
    <source>
        <dbReference type="ARBA" id="ARBA00022741"/>
    </source>
</evidence>
<dbReference type="GO" id="GO:0046656">
    <property type="term" value="P:folic acid biosynthetic process"/>
    <property type="evidence" value="ECO:0007669"/>
    <property type="project" value="UniProtKB-KW"/>
</dbReference>
<dbReference type="Gene3D" id="3.30.70.560">
    <property type="entry name" value="7,8-Dihydro-6-hydroxymethylpterin-pyrophosphokinase HPPK"/>
    <property type="match status" value="1"/>
</dbReference>
<dbReference type="UniPathway" id="UPA00077">
    <property type="reaction ID" value="UER00155"/>
</dbReference>
<dbReference type="NCBIfam" id="TIGR01498">
    <property type="entry name" value="folK"/>
    <property type="match status" value="1"/>
</dbReference>
<keyword evidence="4" id="KW-0808">Transferase</keyword>
<accession>A0A117SY56</accession>
<dbReference type="GO" id="GO:0003848">
    <property type="term" value="F:2-amino-4-hydroxy-6-hydroxymethyldihydropteridine diphosphokinase activity"/>
    <property type="evidence" value="ECO:0007669"/>
    <property type="project" value="UniProtKB-EC"/>
</dbReference>
<evidence type="ECO:0000259" key="9">
    <source>
        <dbReference type="PROSITE" id="PS00794"/>
    </source>
</evidence>
<keyword evidence="11" id="KW-1185">Reference proteome</keyword>
<dbReference type="RefSeq" id="WP_067713758.1">
    <property type="nucleotide sequence ID" value="NZ_LPVJ01000018.1"/>
</dbReference>
<evidence type="ECO:0000256" key="7">
    <source>
        <dbReference type="ARBA" id="ARBA00022840"/>
    </source>
</evidence>
<dbReference type="AlphaFoldDB" id="A0A117SY56"/>
<keyword evidence="5" id="KW-0547">Nucleotide-binding</keyword>
<evidence type="ECO:0000313" key="10">
    <source>
        <dbReference type="EMBL" id="KUO96421.1"/>
    </source>
</evidence>
<dbReference type="EC" id="2.7.6.3" evidence="3"/>
<keyword evidence="8" id="KW-0289">Folate biosynthesis</keyword>
<dbReference type="PANTHER" id="PTHR43071:SF1">
    <property type="entry name" value="2-AMINO-4-HYDROXY-6-HYDROXYMETHYLDIHYDROPTERIDINE PYROPHOSPHOKINASE"/>
    <property type="match status" value="1"/>
</dbReference>
<comment type="pathway">
    <text evidence="2">Cofactor biosynthesis; tetrahydrofolate biosynthesis; 2-amino-4-hydroxy-6-hydroxymethyl-7,8-dihydropteridine diphosphate from 7,8-dihydroneopterin triphosphate: step 4/4.</text>
</comment>
<dbReference type="EMBL" id="LPVJ01000018">
    <property type="protein sequence ID" value="KUO96421.1"/>
    <property type="molecule type" value="Genomic_DNA"/>
</dbReference>
<keyword evidence="6" id="KW-0418">Kinase</keyword>
<comment type="caution">
    <text evidence="10">The sequence shown here is derived from an EMBL/GenBank/DDBJ whole genome shotgun (WGS) entry which is preliminary data.</text>
</comment>
<dbReference type="CDD" id="cd00483">
    <property type="entry name" value="HPPK"/>
    <property type="match status" value="1"/>
</dbReference>
<name>A0A117SY56_9BACL</name>
<dbReference type="InterPro" id="IPR035907">
    <property type="entry name" value="Hppk_sf"/>
</dbReference>
<dbReference type="SUPFAM" id="SSF55083">
    <property type="entry name" value="6-hydroxymethyl-7,8-dihydropterin pyrophosphokinase, HPPK"/>
    <property type="match status" value="1"/>
</dbReference>
<dbReference type="PANTHER" id="PTHR43071">
    <property type="entry name" value="2-AMINO-4-HYDROXY-6-HYDROXYMETHYLDIHYDROPTERIDINE PYROPHOSPHOKINASE"/>
    <property type="match status" value="1"/>
</dbReference>
<evidence type="ECO:0000256" key="6">
    <source>
        <dbReference type="ARBA" id="ARBA00022777"/>
    </source>
</evidence>
<dbReference type="Pfam" id="PF01288">
    <property type="entry name" value="HPPK"/>
    <property type="match status" value="1"/>
</dbReference>
<proteinExistence type="predicted"/>
<protein>
    <recommendedName>
        <fullName evidence="3">2-amino-4-hydroxy-6-hydroxymethyldihydropteridine diphosphokinase</fullName>
        <ecNumber evidence="3">2.7.6.3</ecNumber>
    </recommendedName>
</protein>